<protein>
    <submittedName>
        <fullName evidence="2">Uncharacterized protein</fullName>
    </submittedName>
</protein>
<dbReference type="HOGENOM" id="CLU_2426445_0_0_1"/>
<feature type="region of interest" description="Disordered" evidence="1">
    <location>
        <begin position="57"/>
        <end position="91"/>
    </location>
</feature>
<accession>M3Y8B2</accession>
<organism evidence="2">
    <name type="scientific">Mustela putorius furo</name>
    <name type="common">European domestic ferret</name>
    <name type="synonym">Mustela furo</name>
    <dbReference type="NCBI Taxonomy" id="9669"/>
    <lineage>
        <taxon>Eukaryota</taxon>
        <taxon>Metazoa</taxon>
        <taxon>Chordata</taxon>
        <taxon>Craniata</taxon>
        <taxon>Vertebrata</taxon>
        <taxon>Euteleostomi</taxon>
        <taxon>Mammalia</taxon>
        <taxon>Eutheria</taxon>
        <taxon>Laurasiatheria</taxon>
        <taxon>Carnivora</taxon>
        <taxon>Caniformia</taxon>
        <taxon>Musteloidea</taxon>
        <taxon>Mustelidae</taxon>
        <taxon>Mustelinae</taxon>
        <taxon>Mustela</taxon>
    </lineage>
</organism>
<sequence>METRDCASVNEEVTCVRAHTHTHTHTLEYYSAMRKKEILSFVTTQMDLEGIMLTESSANPHETAQENEIVKPPDLASRSSALSLDIVKPNG</sequence>
<dbReference type="InParanoid" id="M3Y8B2"/>
<proteinExistence type="predicted"/>
<dbReference type="Ensembl" id="ENSMPUT00000007690.1">
    <property type="protein sequence ID" value="ENSMPUP00000007569.1"/>
    <property type="gene ID" value="ENSMPUG00000007624.1"/>
</dbReference>
<dbReference type="AlphaFoldDB" id="M3Y8B2"/>
<reference evidence="2" key="1">
    <citation type="submission" date="2024-06" db="UniProtKB">
        <authorList>
            <consortium name="Ensembl"/>
        </authorList>
    </citation>
    <scope>IDENTIFICATION</scope>
</reference>
<evidence type="ECO:0000256" key="1">
    <source>
        <dbReference type="SAM" id="MobiDB-lite"/>
    </source>
</evidence>
<name>M3Y8B2_MUSPF</name>
<feature type="compositionally biased region" description="Low complexity" evidence="1">
    <location>
        <begin position="75"/>
        <end position="84"/>
    </location>
</feature>
<dbReference type="EMBL" id="AEYP01069804">
    <property type="status" value="NOT_ANNOTATED_CDS"/>
    <property type="molecule type" value="Genomic_DNA"/>
</dbReference>
<evidence type="ECO:0000313" key="2">
    <source>
        <dbReference type="Ensembl" id="ENSMPUP00000007569.1"/>
    </source>
</evidence>